<name>A0AA40CSS8_9PEZI</name>
<evidence type="ECO:0000256" key="1">
    <source>
        <dbReference type="SAM" id="SignalP"/>
    </source>
</evidence>
<dbReference type="EMBL" id="JAULSV010000003">
    <property type="protein sequence ID" value="KAK0649342.1"/>
    <property type="molecule type" value="Genomic_DNA"/>
</dbReference>
<feature type="signal peptide" evidence="1">
    <location>
        <begin position="1"/>
        <end position="17"/>
    </location>
</feature>
<sequence length="91" mass="9628">MRLLTLTLTHLLPLANAIPNVLITNHCTTPIHLYRSSNGSCNVGPNNICSSAPNAAPYTIIPGTTLTLPFLLSSLTSLKLSPNLTFTSGIL</sequence>
<dbReference type="AlphaFoldDB" id="A0AA40CSS8"/>
<evidence type="ECO:0008006" key="4">
    <source>
        <dbReference type="Google" id="ProtNLM"/>
    </source>
</evidence>
<protein>
    <recommendedName>
        <fullName evidence="4">Antifreeze protein</fullName>
    </recommendedName>
</protein>
<dbReference type="Proteomes" id="UP001174936">
    <property type="component" value="Unassembled WGS sequence"/>
</dbReference>
<accession>A0AA40CSS8</accession>
<keyword evidence="3" id="KW-1185">Reference proteome</keyword>
<organism evidence="2 3">
    <name type="scientific">Cercophora newfieldiana</name>
    <dbReference type="NCBI Taxonomy" id="92897"/>
    <lineage>
        <taxon>Eukaryota</taxon>
        <taxon>Fungi</taxon>
        <taxon>Dikarya</taxon>
        <taxon>Ascomycota</taxon>
        <taxon>Pezizomycotina</taxon>
        <taxon>Sordariomycetes</taxon>
        <taxon>Sordariomycetidae</taxon>
        <taxon>Sordariales</taxon>
        <taxon>Lasiosphaeriaceae</taxon>
        <taxon>Cercophora</taxon>
    </lineage>
</organism>
<feature type="chain" id="PRO_5041453874" description="Antifreeze protein" evidence="1">
    <location>
        <begin position="18"/>
        <end position="91"/>
    </location>
</feature>
<gene>
    <name evidence="2" type="ORF">B0T16DRAFT_409877</name>
</gene>
<evidence type="ECO:0000313" key="2">
    <source>
        <dbReference type="EMBL" id="KAK0649342.1"/>
    </source>
</evidence>
<keyword evidence="1" id="KW-0732">Signal</keyword>
<evidence type="ECO:0000313" key="3">
    <source>
        <dbReference type="Proteomes" id="UP001174936"/>
    </source>
</evidence>
<proteinExistence type="predicted"/>
<comment type="caution">
    <text evidence="2">The sequence shown here is derived from an EMBL/GenBank/DDBJ whole genome shotgun (WGS) entry which is preliminary data.</text>
</comment>
<reference evidence="2" key="1">
    <citation type="submission" date="2023-06" db="EMBL/GenBank/DDBJ databases">
        <title>Genome-scale phylogeny and comparative genomics of the fungal order Sordariales.</title>
        <authorList>
            <consortium name="Lawrence Berkeley National Laboratory"/>
            <person name="Hensen N."/>
            <person name="Bonometti L."/>
            <person name="Westerberg I."/>
            <person name="Brannstrom I.O."/>
            <person name="Guillou S."/>
            <person name="Cros-Aarteil S."/>
            <person name="Calhoun S."/>
            <person name="Haridas S."/>
            <person name="Kuo A."/>
            <person name="Mondo S."/>
            <person name="Pangilinan J."/>
            <person name="Riley R."/>
            <person name="Labutti K."/>
            <person name="Andreopoulos B."/>
            <person name="Lipzen A."/>
            <person name="Chen C."/>
            <person name="Yanf M."/>
            <person name="Daum C."/>
            <person name="Ng V."/>
            <person name="Clum A."/>
            <person name="Steindorff A."/>
            <person name="Ohm R."/>
            <person name="Martin F."/>
            <person name="Silar P."/>
            <person name="Natvig D."/>
            <person name="Lalanne C."/>
            <person name="Gautier V."/>
            <person name="Ament-Velasquez S.L."/>
            <person name="Kruys A."/>
            <person name="Hutchinson M.I."/>
            <person name="Powell A.J."/>
            <person name="Barry K."/>
            <person name="Miller A.N."/>
            <person name="Grigoriev I.V."/>
            <person name="Debuchy R."/>
            <person name="Gladieux P."/>
            <person name="Thoren M.H."/>
            <person name="Johannesson H."/>
        </authorList>
    </citation>
    <scope>NUCLEOTIDE SEQUENCE</scope>
    <source>
        <strain evidence="2">SMH2532-1</strain>
    </source>
</reference>